<gene>
    <name evidence="3" type="ORF">Hamer_G017241</name>
</gene>
<feature type="compositionally biased region" description="Basic and acidic residues" evidence="1">
    <location>
        <begin position="562"/>
        <end position="571"/>
    </location>
</feature>
<accession>A0A8J5JVF0</accession>
<feature type="compositionally biased region" description="Basic and acidic residues" evidence="1">
    <location>
        <begin position="715"/>
        <end position="728"/>
    </location>
</feature>
<feature type="compositionally biased region" description="Low complexity" evidence="1">
    <location>
        <begin position="686"/>
        <end position="700"/>
    </location>
</feature>
<dbReference type="CDD" id="cd00083">
    <property type="entry name" value="bHLH_SF"/>
    <property type="match status" value="1"/>
</dbReference>
<name>A0A8J5JVF0_HOMAM</name>
<evidence type="ECO:0000313" key="3">
    <source>
        <dbReference type="EMBL" id="KAG7164850.1"/>
    </source>
</evidence>
<organism evidence="3 4">
    <name type="scientific">Homarus americanus</name>
    <name type="common">American lobster</name>
    <dbReference type="NCBI Taxonomy" id="6706"/>
    <lineage>
        <taxon>Eukaryota</taxon>
        <taxon>Metazoa</taxon>
        <taxon>Ecdysozoa</taxon>
        <taxon>Arthropoda</taxon>
        <taxon>Crustacea</taxon>
        <taxon>Multicrustacea</taxon>
        <taxon>Malacostraca</taxon>
        <taxon>Eumalacostraca</taxon>
        <taxon>Eucarida</taxon>
        <taxon>Decapoda</taxon>
        <taxon>Pleocyemata</taxon>
        <taxon>Astacidea</taxon>
        <taxon>Nephropoidea</taxon>
        <taxon>Nephropidae</taxon>
        <taxon>Homarus</taxon>
    </lineage>
</organism>
<dbReference type="Proteomes" id="UP000747542">
    <property type="component" value="Unassembled WGS sequence"/>
</dbReference>
<reference evidence="3" key="1">
    <citation type="journal article" date="2021" name="Sci. Adv.">
        <title>The American lobster genome reveals insights on longevity, neural, and immune adaptations.</title>
        <authorList>
            <person name="Polinski J.M."/>
            <person name="Zimin A.V."/>
            <person name="Clark K.F."/>
            <person name="Kohn A.B."/>
            <person name="Sadowski N."/>
            <person name="Timp W."/>
            <person name="Ptitsyn A."/>
            <person name="Khanna P."/>
            <person name="Romanova D.Y."/>
            <person name="Williams P."/>
            <person name="Greenwood S.J."/>
            <person name="Moroz L.L."/>
            <person name="Walt D.R."/>
            <person name="Bodnar A.G."/>
        </authorList>
    </citation>
    <scope>NUCLEOTIDE SEQUENCE</scope>
    <source>
        <strain evidence="3">GMGI-L3</strain>
    </source>
</reference>
<feature type="domain" description="BHLH" evidence="2">
    <location>
        <begin position="29"/>
        <end position="78"/>
    </location>
</feature>
<evidence type="ECO:0000256" key="1">
    <source>
        <dbReference type="SAM" id="MobiDB-lite"/>
    </source>
</evidence>
<dbReference type="PROSITE" id="PS50888">
    <property type="entry name" value="BHLH"/>
    <property type="match status" value="1"/>
</dbReference>
<feature type="region of interest" description="Disordered" evidence="1">
    <location>
        <begin position="511"/>
        <end position="534"/>
    </location>
</feature>
<keyword evidence="4" id="KW-1185">Reference proteome</keyword>
<evidence type="ECO:0000259" key="2">
    <source>
        <dbReference type="PROSITE" id="PS50888"/>
    </source>
</evidence>
<feature type="compositionally biased region" description="Polar residues" evidence="1">
    <location>
        <begin position="511"/>
        <end position="531"/>
    </location>
</feature>
<evidence type="ECO:0000313" key="4">
    <source>
        <dbReference type="Proteomes" id="UP000747542"/>
    </source>
</evidence>
<dbReference type="EMBL" id="JAHLQT010024908">
    <property type="protein sequence ID" value="KAG7164850.1"/>
    <property type="molecule type" value="Genomic_DNA"/>
</dbReference>
<dbReference type="AlphaFoldDB" id="A0A8J5JVF0"/>
<feature type="region of interest" description="Disordered" evidence="1">
    <location>
        <begin position="679"/>
        <end position="777"/>
    </location>
</feature>
<dbReference type="Gene3D" id="4.10.280.10">
    <property type="entry name" value="Helix-loop-helix DNA-binding domain"/>
    <property type="match status" value="1"/>
</dbReference>
<feature type="region of interest" description="Disordered" evidence="1">
    <location>
        <begin position="1"/>
        <end position="33"/>
    </location>
</feature>
<protein>
    <recommendedName>
        <fullName evidence="2">BHLH domain-containing protein</fullName>
    </recommendedName>
</protein>
<dbReference type="InterPro" id="IPR011598">
    <property type="entry name" value="bHLH_dom"/>
</dbReference>
<feature type="compositionally biased region" description="Polar residues" evidence="1">
    <location>
        <begin position="730"/>
        <end position="760"/>
    </location>
</feature>
<comment type="caution">
    <text evidence="3">The sequence shown here is derived from an EMBL/GenBank/DDBJ whole genome shotgun (WGS) entry which is preliminary data.</text>
</comment>
<dbReference type="SUPFAM" id="SSF47459">
    <property type="entry name" value="HLH, helix-loop-helix DNA-binding domain"/>
    <property type="match status" value="1"/>
</dbReference>
<feature type="region of interest" description="Disordered" evidence="1">
    <location>
        <begin position="308"/>
        <end position="343"/>
    </location>
</feature>
<dbReference type="GO" id="GO:0046983">
    <property type="term" value="F:protein dimerization activity"/>
    <property type="evidence" value="ECO:0007669"/>
    <property type="project" value="InterPro"/>
</dbReference>
<proteinExistence type="predicted"/>
<dbReference type="InterPro" id="IPR036638">
    <property type="entry name" value="HLH_DNA-bd_sf"/>
</dbReference>
<sequence length="1230" mass="130799">MTRNKSKTDKKNNTEEKKNSGNEKKSSSCDKKQIRQWEAARRHRFNNIIEKLRQELPNCKPKAKVEIIQTAIIYIQECKKLKESLLAGNEAQELRTCVQNNCTNTSHRKLTYGQRIPMMVGDPVSDCFDDVVEDDLHGDSNNEIDHRDGPLSTEKLISDIDTRVPPIVSGHENSASTVHSSLAHSVNVNLSDNVERKKDPTSLDISRSSETVYNNSSQTVIPSIGPENNDSITVPIINNKGSSVMILPQNCANEKESNLQLNCVGGQVSVLPQNCVREIGPQSTDHPKENIIVEGVDNRGTVTVSIIQDEEESVTNSPSKSTPLPRNAKLETERSSRISNTSKDLMLSSSDACLVVQDVQQVTIHPDVQNQPVSTVAHFSGQVTNSYNSQPQMVTLQVQGGGGDKGNNKGQKVVLLQCGNPGSSTIQLVPPIADNSQLTYVTPSLSGVPIMSTGVPPPILRGGKIMKMMKTSPLLLLPSQPILAPVPQPPRLKPIAPKPCACKTVSTCQSRGSSLSGPSTNINSTNKTQVSPAKKELIQVSSKIPTKSKRFLPLDKCDNKQTKRSRIDYESRAPAVSKLNPSLHPLQPLDPNSKSIPVNPAEISDEQGQDLQEISTSTLTGLVHSAGIMDCVEEDPLGNIMDIRVDMPCVITENIRGAGMETSNPADDRLVEMLRSIESDPRSCGFSPPSSPVTTSESFVKPVKEGDSQDQDEVEDHRTETLAGEENKVNLVSSNESTSNGTKAATLQTQEESATTQDLTQLECPVSSRGPTENSLSSSSYSITALCLSSRPAEDIDTPLRDISNHSISTSNSFIAELPDGLSEAQSSMITSTVMSGVHPRVSTPLILPTSVYPSTNTSLLSRENLPKASSAPTICQLPLPTSLPPPSIFHRSPSVLSSNAHSLPLALPPLPVPHLPSLPTEHYSSAILSSPSIALTTSSSSLTSAPSSTSKAITNAMSPITLPSLFSATVTPPISLPSTPISIPSSTSLSTSLSSPHSISLPSSVPVSLSTSSIPTSVSHATPSSQLTCVPRSLSPAVTAPTSLPSSVQPVSSLSTLPVTSPISLPQLSSLTESSVPISRASSVPITFSSPFPHTLASSVPHTLASSVPHTLASSAPHTFASSAPHTLASSVPHTLASSVPQTLASSAPHTFASSAPHTLASSVPHTLASSVPQTLASSAPHTLHHQPHIPLHHQPHIPCIISPTYPCINSPTYPCIICPTYLCIICPT</sequence>
<feature type="compositionally biased region" description="Polar residues" evidence="1">
    <location>
        <begin position="314"/>
        <end position="324"/>
    </location>
</feature>
<feature type="region of interest" description="Disordered" evidence="1">
    <location>
        <begin position="562"/>
        <end position="583"/>
    </location>
</feature>